<accession>A0A0F9FIC4</accession>
<dbReference type="Pfam" id="PF00961">
    <property type="entry name" value="LAGLIDADG_1"/>
    <property type="match status" value="1"/>
</dbReference>
<dbReference type="AlphaFoldDB" id="A0A0F9FIC4"/>
<organism evidence="2">
    <name type="scientific">marine sediment metagenome</name>
    <dbReference type="NCBI Taxonomy" id="412755"/>
    <lineage>
        <taxon>unclassified sequences</taxon>
        <taxon>metagenomes</taxon>
        <taxon>ecological metagenomes</taxon>
    </lineage>
</organism>
<gene>
    <name evidence="2" type="ORF">LCGC14_2239740</name>
</gene>
<dbReference type="SUPFAM" id="SSF55608">
    <property type="entry name" value="Homing endonucleases"/>
    <property type="match status" value="1"/>
</dbReference>
<dbReference type="InterPro" id="IPR004860">
    <property type="entry name" value="LAGLIDADG_dom"/>
</dbReference>
<dbReference type="GO" id="GO:0004519">
    <property type="term" value="F:endonuclease activity"/>
    <property type="evidence" value="ECO:0007669"/>
    <property type="project" value="InterPro"/>
</dbReference>
<evidence type="ECO:0000259" key="1">
    <source>
        <dbReference type="Pfam" id="PF00961"/>
    </source>
</evidence>
<dbReference type="Gene3D" id="3.10.28.10">
    <property type="entry name" value="Homing endonucleases"/>
    <property type="match status" value="1"/>
</dbReference>
<proteinExistence type="predicted"/>
<protein>
    <recommendedName>
        <fullName evidence="1">Homing endonuclease LAGLIDADG domain-containing protein</fullName>
    </recommendedName>
</protein>
<dbReference type="EMBL" id="LAZR01030308">
    <property type="protein sequence ID" value="KKL57000.1"/>
    <property type="molecule type" value="Genomic_DNA"/>
</dbReference>
<dbReference type="InterPro" id="IPR027434">
    <property type="entry name" value="Homing_endonucl"/>
</dbReference>
<name>A0A0F9FIC4_9ZZZZ</name>
<reference evidence="2" key="1">
    <citation type="journal article" date="2015" name="Nature">
        <title>Complex archaea that bridge the gap between prokaryotes and eukaryotes.</title>
        <authorList>
            <person name="Spang A."/>
            <person name="Saw J.H."/>
            <person name="Jorgensen S.L."/>
            <person name="Zaremba-Niedzwiedzka K."/>
            <person name="Martijn J."/>
            <person name="Lind A.E."/>
            <person name="van Eijk R."/>
            <person name="Schleper C."/>
            <person name="Guy L."/>
            <person name="Ettema T.J."/>
        </authorList>
    </citation>
    <scope>NUCLEOTIDE SEQUENCE</scope>
</reference>
<sequence length="119" mass="13330">MDFAKWQIGGIMTDLEKGWLAGIIDGEGCITLRASGTQKGKKPKYRNPVINVTSTDKEVVNKVLSIVNCGTITHYDQNRCKTAWRWNGSTNATLSVLREVYTLLTVPKKIYRAIRGYHG</sequence>
<feature type="domain" description="Homing endonuclease LAGLIDADG" evidence="1">
    <location>
        <begin position="20"/>
        <end position="96"/>
    </location>
</feature>
<evidence type="ECO:0000313" key="2">
    <source>
        <dbReference type="EMBL" id="KKL57000.1"/>
    </source>
</evidence>
<comment type="caution">
    <text evidence="2">The sequence shown here is derived from an EMBL/GenBank/DDBJ whole genome shotgun (WGS) entry which is preliminary data.</text>
</comment>